<organism evidence="1 2">
    <name type="scientific">Oceanobacillus neutriphilus</name>
    <dbReference type="NCBI Taxonomy" id="531815"/>
    <lineage>
        <taxon>Bacteria</taxon>
        <taxon>Bacillati</taxon>
        <taxon>Bacillota</taxon>
        <taxon>Bacilli</taxon>
        <taxon>Bacillales</taxon>
        <taxon>Bacillaceae</taxon>
        <taxon>Oceanobacillus</taxon>
    </lineage>
</organism>
<dbReference type="Proteomes" id="UP000641206">
    <property type="component" value="Unassembled WGS sequence"/>
</dbReference>
<proteinExistence type="predicted"/>
<gene>
    <name evidence="1" type="primary">cas2</name>
    <name evidence="1" type="ORF">GCM10011346_09320</name>
</gene>
<comment type="caution">
    <text evidence="1">The sequence shown here is derived from an EMBL/GenBank/DDBJ whole genome shotgun (WGS) entry which is preliminary data.</text>
</comment>
<name>A0ABQ2NS90_9BACI</name>
<dbReference type="Gene3D" id="3.40.50.300">
    <property type="entry name" value="P-loop containing nucleotide triphosphate hydrolases"/>
    <property type="match status" value="1"/>
</dbReference>
<reference evidence="2" key="1">
    <citation type="journal article" date="2019" name="Int. J. Syst. Evol. Microbiol.">
        <title>The Global Catalogue of Microorganisms (GCM) 10K type strain sequencing project: providing services to taxonomists for standard genome sequencing and annotation.</title>
        <authorList>
            <consortium name="The Broad Institute Genomics Platform"/>
            <consortium name="The Broad Institute Genome Sequencing Center for Infectious Disease"/>
            <person name="Wu L."/>
            <person name="Ma J."/>
        </authorList>
    </citation>
    <scope>NUCLEOTIDE SEQUENCE [LARGE SCALE GENOMIC DNA]</scope>
    <source>
        <strain evidence="2">CGMCC 1.7693</strain>
    </source>
</reference>
<protein>
    <submittedName>
        <fullName evidence="1">CRISPR-associated endoribonuclease Cas2</fullName>
    </submittedName>
</protein>
<dbReference type="EMBL" id="BMLW01000002">
    <property type="protein sequence ID" value="GGP08607.1"/>
    <property type="molecule type" value="Genomic_DNA"/>
</dbReference>
<dbReference type="RefSeq" id="WP_188733340.1">
    <property type="nucleotide sequence ID" value="NZ_BMLW01000002.1"/>
</dbReference>
<sequence>MKRLAVITVGKTHSGKSTFARDLEKELENSIVLDQDNHAEFINMYYQKLQPETGPNTLKHSITTLIGDYAIERTDLHIIACSANRTRKGRKYLLEEIYDKENFIRILVHFDIPDEILKERVINSTRNTNIFRGAYSNFEQVLIRQQVESSHDDIVDPEKGEADYLFVIKDNKEVDSIIAEIVSISEHL</sequence>
<evidence type="ECO:0000313" key="2">
    <source>
        <dbReference type="Proteomes" id="UP000641206"/>
    </source>
</evidence>
<dbReference type="SUPFAM" id="SSF52540">
    <property type="entry name" value="P-loop containing nucleoside triphosphate hydrolases"/>
    <property type="match status" value="1"/>
</dbReference>
<keyword evidence="2" id="KW-1185">Reference proteome</keyword>
<dbReference type="Pfam" id="PF13671">
    <property type="entry name" value="AAA_33"/>
    <property type="match status" value="1"/>
</dbReference>
<dbReference type="InterPro" id="IPR027417">
    <property type="entry name" value="P-loop_NTPase"/>
</dbReference>
<evidence type="ECO:0000313" key="1">
    <source>
        <dbReference type="EMBL" id="GGP08607.1"/>
    </source>
</evidence>
<accession>A0ABQ2NS90</accession>